<dbReference type="Proteomes" id="UP000191663">
    <property type="component" value="Unassembled WGS sequence"/>
</dbReference>
<reference evidence="2" key="1">
    <citation type="submission" date="2017-01" db="EMBL/GenBank/DDBJ databases">
        <title>Novel pathways for hydrocarbon cycling and metabolic interdependencies in hydrothermal sediment communities.</title>
        <authorList>
            <person name="Dombrowski N."/>
            <person name="Seitz K."/>
            <person name="Teske A."/>
            <person name="Baker B."/>
        </authorList>
    </citation>
    <scope>NUCLEOTIDE SEQUENCE [LARGE SCALE GENOMIC DNA]</scope>
</reference>
<evidence type="ECO:0000313" key="2">
    <source>
        <dbReference type="Proteomes" id="UP000191663"/>
    </source>
</evidence>
<dbReference type="InterPro" id="IPR007485">
    <property type="entry name" value="LPS_assembly_LptE"/>
</dbReference>
<dbReference type="Pfam" id="PF04390">
    <property type="entry name" value="LptE"/>
    <property type="match status" value="1"/>
</dbReference>
<dbReference type="Gene3D" id="3.30.160.150">
    <property type="entry name" value="Lipoprotein like domain"/>
    <property type="match status" value="1"/>
</dbReference>
<evidence type="ECO:0000313" key="1">
    <source>
        <dbReference type="EMBL" id="OPX17502.1"/>
    </source>
</evidence>
<proteinExistence type="predicted"/>
<sequence length="156" mass="17766">MKRLYINLTILLFIACCGYSTRSLLPGYMQRIHIRLFENNTVKPGLDELATEEVINAFRNGSNLKIVDEASADLLLEGKVAQFNKEPHTYTANQEVIEYKITIGLTVRCVDRVKNSIFWEGTVSDWALYSTDEDEGIKDAMKKTAEKLVTTILTNW</sequence>
<name>A0A1V4QE52_UNCW3</name>
<dbReference type="AlphaFoldDB" id="A0A1V4QE52"/>
<accession>A0A1V4QE52</accession>
<gene>
    <name evidence="1" type="ORF">BXT86_06185</name>
</gene>
<evidence type="ECO:0008006" key="3">
    <source>
        <dbReference type="Google" id="ProtNLM"/>
    </source>
</evidence>
<dbReference type="EMBL" id="MUKB01000116">
    <property type="protein sequence ID" value="OPX17502.1"/>
    <property type="molecule type" value="Genomic_DNA"/>
</dbReference>
<organism evidence="1 2">
    <name type="scientific">candidate division WOR-3 bacterium 4484_100</name>
    <dbReference type="NCBI Taxonomy" id="1936077"/>
    <lineage>
        <taxon>Bacteria</taxon>
        <taxon>Bacteria division WOR-3</taxon>
    </lineage>
</organism>
<dbReference type="GO" id="GO:0019867">
    <property type="term" value="C:outer membrane"/>
    <property type="evidence" value="ECO:0007669"/>
    <property type="project" value="InterPro"/>
</dbReference>
<dbReference type="GO" id="GO:0043165">
    <property type="term" value="P:Gram-negative-bacterium-type cell outer membrane assembly"/>
    <property type="evidence" value="ECO:0007669"/>
    <property type="project" value="InterPro"/>
</dbReference>
<dbReference type="PROSITE" id="PS51257">
    <property type="entry name" value="PROKAR_LIPOPROTEIN"/>
    <property type="match status" value="1"/>
</dbReference>
<comment type="caution">
    <text evidence="1">The sequence shown here is derived from an EMBL/GenBank/DDBJ whole genome shotgun (WGS) entry which is preliminary data.</text>
</comment>
<protein>
    <recommendedName>
        <fullName evidence="3">Lipopolysaccharide-assembly</fullName>
    </recommendedName>
</protein>